<comment type="caution">
    <text evidence="2">The sequence shown here is derived from an EMBL/GenBank/DDBJ whole genome shotgun (WGS) entry which is preliminary data.</text>
</comment>
<proteinExistence type="predicted"/>
<evidence type="ECO:0000313" key="3">
    <source>
        <dbReference type="Proteomes" id="UP001275084"/>
    </source>
</evidence>
<name>A0AAJ0HKB4_9PEZI</name>
<sequence length="284" mass="32015">MPSHLVTVYLPTQAEIQRRGIPPEDHTGYRILADLVTRPWTERAWTIQEYSMKATRSLAMPSWAPDWRQGTFRSGTIVYRRPDLLPEPGPCRVLSSATGSSAASPLFSADGRVLGLEGFVLDTIVKSGAVRPMDFTQEDMVSLLIRWRDTIAQCLAKQRYEPKGEPMMEAFYHTMTMGNVRHFLQDPLAEYHKFDSELLGLAEAQKTGVQDDTEHRGFVVEFPQLHHSLVGFGDKHESEAGQDGTGLPKPYSAAVQDRGLHRAVQRRSAAPGHQKNRVKLDRHW</sequence>
<keyword evidence="3" id="KW-1185">Reference proteome</keyword>
<dbReference type="EMBL" id="JAUIQD010000004">
    <property type="protein sequence ID" value="KAK3353952.1"/>
    <property type="molecule type" value="Genomic_DNA"/>
</dbReference>
<evidence type="ECO:0008006" key="4">
    <source>
        <dbReference type="Google" id="ProtNLM"/>
    </source>
</evidence>
<reference evidence="2" key="2">
    <citation type="submission" date="2023-06" db="EMBL/GenBank/DDBJ databases">
        <authorList>
            <consortium name="Lawrence Berkeley National Laboratory"/>
            <person name="Haridas S."/>
            <person name="Hensen N."/>
            <person name="Bonometti L."/>
            <person name="Westerberg I."/>
            <person name="Brannstrom I.O."/>
            <person name="Guillou S."/>
            <person name="Cros-Aarteil S."/>
            <person name="Calhoun S."/>
            <person name="Kuo A."/>
            <person name="Mondo S."/>
            <person name="Pangilinan J."/>
            <person name="Riley R."/>
            <person name="Labutti K."/>
            <person name="Andreopoulos B."/>
            <person name="Lipzen A."/>
            <person name="Chen C."/>
            <person name="Yanf M."/>
            <person name="Daum C."/>
            <person name="Ng V."/>
            <person name="Clum A."/>
            <person name="Steindorff A."/>
            <person name="Ohm R."/>
            <person name="Martin F."/>
            <person name="Silar P."/>
            <person name="Natvig D."/>
            <person name="Lalanne C."/>
            <person name="Gautier V."/>
            <person name="Ament-Velasquez S.L."/>
            <person name="Kruys A."/>
            <person name="Hutchinson M.I."/>
            <person name="Powell A.J."/>
            <person name="Barry K."/>
            <person name="Miller A.N."/>
            <person name="Grigoriev I.V."/>
            <person name="Debuchy R."/>
            <person name="Gladieux P."/>
            <person name="Thoren M.H."/>
            <person name="Johannesson H."/>
        </authorList>
    </citation>
    <scope>NUCLEOTIDE SEQUENCE</scope>
    <source>
        <strain evidence="2">CBS 955.72</strain>
    </source>
</reference>
<dbReference type="Proteomes" id="UP001275084">
    <property type="component" value="Unassembled WGS sequence"/>
</dbReference>
<organism evidence="2 3">
    <name type="scientific">Lasiosphaeria hispida</name>
    <dbReference type="NCBI Taxonomy" id="260671"/>
    <lineage>
        <taxon>Eukaryota</taxon>
        <taxon>Fungi</taxon>
        <taxon>Dikarya</taxon>
        <taxon>Ascomycota</taxon>
        <taxon>Pezizomycotina</taxon>
        <taxon>Sordariomycetes</taxon>
        <taxon>Sordariomycetidae</taxon>
        <taxon>Sordariales</taxon>
        <taxon>Lasiosphaeriaceae</taxon>
        <taxon>Lasiosphaeria</taxon>
    </lineage>
</organism>
<protein>
    <recommendedName>
        <fullName evidence="4">Heterokaryon incompatibility domain-containing protein</fullName>
    </recommendedName>
</protein>
<reference evidence="2" key="1">
    <citation type="journal article" date="2023" name="Mol. Phylogenet. Evol.">
        <title>Genome-scale phylogeny and comparative genomics of the fungal order Sordariales.</title>
        <authorList>
            <person name="Hensen N."/>
            <person name="Bonometti L."/>
            <person name="Westerberg I."/>
            <person name="Brannstrom I.O."/>
            <person name="Guillou S."/>
            <person name="Cros-Aarteil S."/>
            <person name="Calhoun S."/>
            <person name="Haridas S."/>
            <person name="Kuo A."/>
            <person name="Mondo S."/>
            <person name="Pangilinan J."/>
            <person name="Riley R."/>
            <person name="LaButti K."/>
            <person name="Andreopoulos B."/>
            <person name="Lipzen A."/>
            <person name="Chen C."/>
            <person name="Yan M."/>
            <person name="Daum C."/>
            <person name="Ng V."/>
            <person name="Clum A."/>
            <person name="Steindorff A."/>
            <person name="Ohm R.A."/>
            <person name="Martin F."/>
            <person name="Silar P."/>
            <person name="Natvig D.O."/>
            <person name="Lalanne C."/>
            <person name="Gautier V."/>
            <person name="Ament-Velasquez S.L."/>
            <person name="Kruys A."/>
            <person name="Hutchinson M.I."/>
            <person name="Powell A.J."/>
            <person name="Barry K."/>
            <person name="Miller A.N."/>
            <person name="Grigoriev I.V."/>
            <person name="Debuchy R."/>
            <person name="Gladieux P."/>
            <person name="Hiltunen Thoren M."/>
            <person name="Johannesson H."/>
        </authorList>
    </citation>
    <scope>NUCLEOTIDE SEQUENCE</scope>
    <source>
        <strain evidence="2">CBS 955.72</strain>
    </source>
</reference>
<feature type="region of interest" description="Disordered" evidence="1">
    <location>
        <begin position="258"/>
        <end position="284"/>
    </location>
</feature>
<gene>
    <name evidence="2" type="ORF">B0T25DRAFT_223302</name>
</gene>
<evidence type="ECO:0000313" key="2">
    <source>
        <dbReference type="EMBL" id="KAK3353952.1"/>
    </source>
</evidence>
<dbReference type="AlphaFoldDB" id="A0AAJ0HKB4"/>
<accession>A0AAJ0HKB4</accession>
<evidence type="ECO:0000256" key="1">
    <source>
        <dbReference type="SAM" id="MobiDB-lite"/>
    </source>
</evidence>